<dbReference type="InterPro" id="IPR036291">
    <property type="entry name" value="NAD(P)-bd_dom_sf"/>
</dbReference>
<dbReference type="InterPro" id="IPR002347">
    <property type="entry name" value="SDR_fam"/>
</dbReference>
<dbReference type="KEGG" id="ipc:IPA_00355"/>
<evidence type="ECO:0000256" key="1">
    <source>
        <dbReference type="ARBA" id="ARBA00006484"/>
    </source>
</evidence>
<comment type="similarity">
    <text evidence="1">Belongs to the short-chain dehydrogenases/reductases (SDR) family.</text>
</comment>
<name>A0A977PIZ8_9CREN</name>
<proteinExistence type="inferred from homology"/>
<evidence type="ECO:0000313" key="2">
    <source>
        <dbReference type="EMBL" id="UXD21121.1"/>
    </source>
</evidence>
<evidence type="ECO:0000313" key="3">
    <source>
        <dbReference type="Proteomes" id="UP001063698"/>
    </source>
</evidence>
<gene>
    <name evidence="2" type="ORF">IPA_00355</name>
</gene>
<dbReference type="InterPro" id="IPR050259">
    <property type="entry name" value="SDR"/>
</dbReference>
<dbReference type="Pfam" id="PF13561">
    <property type="entry name" value="adh_short_C2"/>
    <property type="match status" value="1"/>
</dbReference>
<organism evidence="2 3">
    <name type="scientific">Ignicoccus pacificus DSM 13166</name>
    <dbReference type="NCBI Taxonomy" id="940294"/>
    <lineage>
        <taxon>Archaea</taxon>
        <taxon>Thermoproteota</taxon>
        <taxon>Thermoprotei</taxon>
        <taxon>Desulfurococcales</taxon>
        <taxon>Desulfurococcaceae</taxon>
        <taxon>Ignicoccus</taxon>
    </lineage>
</organism>
<accession>A0A977PIZ8</accession>
<reference evidence="2" key="1">
    <citation type="submission" date="2013-11" db="EMBL/GenBank/DDBJ databases">
        <title>Comparative genomics of Ignicoccus.</title>
        <authorList>
            <person name="Podar M."/>
        </authorList>
    </citation>
    <scope>NUCLEOTIDE SEQUENCE</scope>
    <source>
        <strain evidence="2">DSM 13166</strain>
    </source>
</reference>
<dbReference type="PANTHER" id="PTHR42879:SF6">
    <property type="entry name" value="NADPH-DEPENDENT REDUCTASE BACG"/>
    <property type="match status" value="1"/>
</dbReference>
<dbReference type="Proteomes" id="UP001063698">
    <property type="component" value="Chromosome"/>
</dbReference>
<dbReference type="PANTHER" id="PTHR42879">
    <property type="entry name" value="3-OXOACYL-(ACYL-CARRIER-PROTEIN) REDUCTASE"/>
    <property type="match status" value="1"/>
</dbReference>
<dbReference type="FunFam" id="3.40.50.720:FF:000084">
    <property type="entry name" value="Short-chain dehydrogenase reductase"/>
    <property type="match status" value="1"/>
</dbReference>
<dbReference type="AlphaFoldDB" id="A0A977PIZ8"/>
<dbReference type="PRINTS" id="PR00081">
    <property type="entry name" value="GDHRDH"/>
</dbReference>
<protein>
    <submittedName>
        <fullName evidence="2">Short-chain dehydrogenase</fullName>
    </submittedName>
</protein>
<dbReference type="SUPFAM" id="SSF51735">
    <property type="entry name" value="NAD(P)-binding Rossmann-fold domains"/>
    <property type="match status" value="1"/>
</dbReference>
<sequence>MDLGLRGKRVLVTASTKGIGYAVAKKMLSEGAKVFITSRSEENVRRALESLEEIGEVYGIPADLTVREDRERIVKSAREALGGIDIFVFNTGGPPPKAFLDTTLEEWEHSYKLLLESAVHLTKMILPEMLDRGWGRIVYITSVAIKMPIEGLVLSNSIRLGIAGLMKTIAREVSGKEVTVNAVLPGYTLTDRMKEVLESRAKREGKTFEEVVEEISESIPLRRLAMPEEVANVVAFLASEAASYVNGAFVPVDGGLIPTVF</sequence>
<keyword evidence="3" id="KW-1185">Reference proteome</keyword>
<dbReference type="CDD" id="cd05344">
    <property type="entry name" value="BKR_like_SDR_like"/>
    <property type="match status" value="1"/>
</dbReference>
<dbReference type="EMBL" id="CP006868">
    <property type="protein sequence ID" value="UXD21121.1"/>
    <property type="molecule type" value="Genomic_DNA"/>
</dbReference>
<dbReference type="Gene3D" id="3.40.50.720">
    <property type="entry name" value="NAD(P)-binding Rossmann-like Domain"/>
    <property type="match status" value="1"/>
</dbReference>